<organism evidence="1 2">
    <name type="scientific">Trematosphaeria pertusa</name>
    <dbReference type="NCBI Taxonomy" id="390896"/>
    <lineage>
        <taxon>Eukaryota</taxon>
        <taxon>Fungi</taxon>
        <taxon>Dikarya</taxon>
        <taxon>Ascomycota</taxon>
        <taxon>Pezizomycotina</taxon>
        <taxon>Dothideomycetes</taxon>
        <taxon>Pleosporomycetidae</taxon>
        <taxon>Pleosporales</taxon>
        <taxon>Massarineae</taxon>
        <taxon>Trematosphaeriaceae</taxon>
        <taxon>Trematosphaeria</taxon>
    </lineage>
</organism>
<name>A0A6A6IPM7_9PLEO</name>
<reference evidence="1" key="1">
    <citation type="journal article" date="2020" name="Stud. Mycol.">
        <title>101 Dothideomycetes genomes: a test case for predicting lifestyles and emergence of pathogens.</title>
        <authorList>
            <person name="Haridas S."/>
            <person name="Albert R."/>
            <person name="Binder M."/>
            <person name="Bloem J."/>
            <person name="Labutti K."/>
            <person name="Salamov A."/>
            <person name="Andreopoulos B."/>
            <person name="Baker S."/>
            <person name="Barry K."/>
            <person name="Bills G."/>
            <person name="Bluhm B."/>
            <person name="Cannon C."/>
            <person name="Castanera R."/>
            <person name="Culley D."/>
            <person name="Daum C."/>
            <person name="Ezra D."/>
            <person name="Gonzalez J."/>
            <person name="Henrissat B."/>
            <person name="Kuo A."/>
            <person name="Liang C."/>
            <person name="Lipzen A."/>
            <person name="Lutzoni F."/>
            <person name="Magnuson J."/>
            <person name="Mondo S."/>
            <person name="Nolan M."/>
            <person name="Ohm R."/>
            <person name="Pangilinan J."/>
            <person name="Park H.-J."/>
            <person name="Ramirez L."/>
            <person name="Alfaro M."/>
            <person name="Sun H."/>
            <person name="Tritt A."/>
            <person name="Yoshinaga Y."/>
            <person name="Zwiers L.-H."/>
            <person name="Turgeon B."/>
            <person name="Goodwin S."/>
            <person name="Spatafora J."/>
            <person name="Crous P."/>
            <person name="Grigoriev I."/>
        </authorList>
    </citation>
    <scope>NUCLEOTIDE SEQUENCE</scope>
    <source>
        <strain evidence="1">CBS 122368</strain>
    </source>
</reference>
<dbReference type="EMBL" id="ML987192">
    <property type="protein sequence ID" value="KAF2251752.1"/>
    <property type="molecule type" value="Genomic_DNA"/>
</dbReference>
<evidence type="ECO:0000313" key="2">
    <source>
        <dbReference type="Proteomes" id="UP000800094"/>
    </source>
</evidence>
<accession>A0A6A6IPM7</accession>
<dbReference type="Proteomes" id="UP000800094">
    <property type="component" value="Unassembled WGS sequence"/>
</dbReference>
<protein>
    <submittedName>
        <fullName evidence="1">Uncharacterized protein</fullName>
    </submittedName>
</protein>
<dbReference type="RefSeq" id="XP_033686756.1">
    <property type="nucleotide sequence ID" value="XM_033832927.1"/>
</dbReference>
<proteinExistence type="predicted"/>
<keyword evidence="2" id="KW-1185">Reference proteome</keyword>
<gene>
    <name evidence="1" type="ORF">BU26DRAFT_561558</name>
</gene>
<dbReference type="AlphaFoldDB" id="A0A6A6IPM7"/>
<sequence length="152" mass="16860">MMTDALHAFLDERLRLSLTGSIPASQLDTMAPRLANLFRTVRPSVTPNEIFIAVSGPSVCGYQYCDCNAPECELKKYKITIYLDRRELGRRVTKPWIRGGSVAGFEEAARKLIEAVDEISENPESASSQPPMDSQETCQMGIVLETNDAEFA</sequence>
<evidence type="ECO:0000313" key="1">
    <source>
        <dbReference type="EMBL" id="KAF2251752.1"/>
    </source>
</evidence>
<dbReference type="OrthoDB" id="3789068at2759"/>
<dbReference type="GeneID" id="54586257"/>